<feature type="transmembrane region" description="Helical" evidence="1">
    <location>
        <begin position="185"/>
        <end position="203"/>
    </location>
</feature>
<reference evidence="2" key="1">
    <citation type="submission" date="2023-03" db="EMBL/GenBank/DDBJ databases">
        <title>Massive genome expansion in bonnet fungi (Mycena s.s.) driven by repeated elements and novel gene families across ecological guilds.</title>
        <authorList>
            <consortium name="Lawrence Berkeley National Laboratory"/>
            <person name="Harder C.B."/>
            <person name="Miyauchi S."/>
            <person name="Viragh M."/>
            <person name="Kuo A."/>
            <person name="Thoen E."/>
            <person name="Andreopoulos B."/>
            <person name="Lu D."/>
            <person name="Skrede I."/>
            <person name="Drula E."/>
            <person name="Henrissat B."/>
            <person name="Morin E."/>
            <person name="Kohler A."/>
            <person name="Barry K."/>
            <person name="LaButti K."/>
            <person name="Morin E."/>
            <person name="Salamov A."/>
            <person name="Lipzen A."/>
            <person name="Mereny Z."/>
            <person name="Hegedus B."/>
            <person name="Baldrian P."/>
            <person name="Stursova M."/>
            <person name="Weitz H."/>
            <person name="Taylor A."/>
            <person name="Grigoriev I.V."/>
            <person name="Nagy L.G."/>
            <person name="Martin F."/>
            <person name="Kauserud H."/>
        </authorList>
    </citation>
    <scope>NUCLEOTIDE SEQUENCE</scope>
    <source>
        <strain evidence="2">9144</strain>
    </source>
</reference>
<comment type="caution">
    <text evidence="2">The sequence shown here is derived from an EMBL/GenBank/DDBJ whole genome shotgun (WGS) entry which is preliminary data.</text>
</comment>
<protein>
    <submittedName>
        <fullName evidence="2">Uncharacterized protein</fullName>
    </submittedName>
</protein>
<evidence type="ECO:0000313" key="3">
    <source>
        <dbReference type="Proteomes" id="UP001219525"/>
    </source>
</evidence>
<feature type="transmembrane region" description="Helical" evidence="1">
    <location>
        <begin position="159"/>
        <end position="178"/>
    </location>
</feature>
<accession>A0AAD6XYK9</accession>
<sequence length="295" mass="32678">MPLASCLVEAQFPMIRLIFVLTFRSFALPSIEWHKQNLLVACQYGQITAKLTVPGGLGAFFVRWGYGIYTLWFFALPLFIVWEVKHASHPVVPLQLLRNHTILAACAIDFFDFVRTLVVVLPVMLARQVSLYLTYAELYGFVSATTQWKIGDLVYYSNAQSLSCMVIWAGGSLIIAGLKMGYKASLIAALTIRIIGARLMFYARMHTNTGVLVSLARPLLLIRTRSLLHSWLKSSRAAAAASLPLRHKLTHGLQGATVPHQDVALATAALLLSAEVGDRRRCVPVHDRPTKVFSG</sequence>
<name>A0AAD6XYK9_9AGAR</name>
<keyword evidence="1" id="KW-1133">Transmembrane helix</keyword>
<keyword evidence="3" id="KW-1185">Reference proteome</keyword>
<evidence type="ECO:0000313" key="2">
    <source>
        <dbReference type="EMBL" id="KAJ7192829.1"/>
    </source>
</evidence>
<keyword evidence="1" id="KW-0812">Transmembrane</keyword>
<gene>
    <name evidence="2" type="ORF">GGX14DRAFT_593874</name>
</gene>
<keyword evidence="1" id="KW-0472">Membrane</keyword>
<dbReference type="EMBL" id="JARJCW010000115">
    <property type="protein sequence ID" value="KAJ7192829.1"/>
    <property type="molecule type" value="Genomic_DNA"/>
</dbReference>
<proteinExistence type="predicted"/>
<dbReference type="Proteomes" id="UP001219525">
    <property type="component" value="Unassembled WGS sequence"/>
</dbReference>
<organism evidence="2 3">
    <name type="scientific">Mycena pura</name>
    <dbReference type="NCBI Taxonomy" id="153505"/>
    <lineage>
        <taxon>Eukaryota</taxon>
        <taxon>Fungi</taxon>
        <taxon>Dikarya</taxon>
        <taxon>Basidiomycota</taxon>
        <taxon>Agaricomycotina</taxon>
        <taxon>Agaricomycetes</taxon>
        <taxon>Agaricomycetidae</taxon>
        <taxon>Agaricales</taxon>
        <taxon>Marasmiineae</taxon>
        <taxon>Mycenaceae</taxon>
        <taxon>Mycena</taxon>
    </lineage>
</organism>
<dbReference type="AlphaFoldDB" id="A0AAD6XYK9"/>
<feature type="transmembrane region" description="Helical" evidence="1">
    <location>
        <begin position="64"/>
        <end position="82"/>
    </location>
</feature>
<evidence type="ECO:0000256" key="1">
    <source>
        <dbReference type="SAM" id="Phobius"/>
    </source>
</evidence>